<feature type="compositionally biased region" description="Polar residues" evidence="1">
    <location>
        <begin position="41"/>
        <end position="58"/>
    </location>
</feature>
<dbReference type="Pfam" id="PF13439">
    <property type="entry name" value="Glyco_transf_4"/>
    <property type="match status" value="1"/>
</dbReference>
<evidence type="ECO:0000313" key="5">
    <source>
        <dbReference type="Proteomes" id="UP001164803"/>
    </source>
</evidence>
<dbReference type="Proteomes" id="UP001164803">
    <property type="component" value="Chromosome"/>
</dbReference>
<dbReference type="EMBL" id="CP104064">
    <property type="protein sequence ID" value="WAH39241.1"/>
    <property type="molecule type" value="Genomic_DNA"/>
</dbReference>
<keyword evidence="5" id="KW-1185">Reference proteome</keyword>
<dbReference type="InterPro" id="IPR028098">
    <property type="entry name" value="Glyco_trans_4-like_N"/>
</dbReference>
<feature type="domain" description="Glycosyl transferase family 1" evidence="2">
    <location>
        <begin position="177"/>
        <end position="338"/>
    </location>
</feature>
<proteinExistence type="predicted"/>
<feature type="domain" description="Glycosyltransferase subfamily 4-like N-terminal" evidence="3">
    <location>
        <begin position="18"/>
        <end position="166"/>
    </location>
</feature>
<evidence type="ECO:0000259" key="2">
    <source>
        <dbReference type="Pfam" id="PF00534"/>
    </source>
</evidence>
<sequence>MLVAPEGLPIPPSRGGSVQIYLSHLHESLSKRDDVRVTLVSPSPKSHASHGNTASSRHMTIPGDRNTYWSRVRTLIGELMPDVVQIDNRPSQALDIIHAHTTVPVILNMHSTTFLGPKHISSQRAREILQSTQAVVCNSEDLARTLRARCKLPLTWRYHVIYPGVEQGASNFPRRIRTRPHSPLRLLFVGRVIQQKGVHICIEVIRELQKEFPITLTVVGRTPPWEKAYGALVKQRSKHLNIHFTGFIEPSRLHDLYENHDILLCPSQKHEAFGLVNVEAMTHGIPVVASHIGGIPEAVGEDGGLLVRTYKQPRQFAQAVRILRDEQTYRKYSEAALKRSRHFTWAIAAQKFSKLYQEVRNNPKESSQ</sequence>
<reference evidence="4" key="1">
    <citation type="submission" date="2022-08" db="EMBL/GenBank/DDBJ databases">
        <title>Alicyclobacillus dauci DSM2870, complete genome.</title>
        <authorList>
            <person name="Wang Q."/>
            <person name="Cai R."/>
            <person name="Wang Z."/>
        </authorList>
    </citation>
    <scope>NUCLEOTIDE SEQUENCE</scope>
    <source>
        <strain evidence="4">DSM 28700</strain>
    </source>
</reference>
<dbReference type="SUPFAM" id="SSF53756">
    <property type="entry name" value="UDP-Glycosyltransferase/glycogen phosphorylase"/>
    <property type="match status" value="1"/>
</dbReference>
<dbReference type="RefSeq" id="WP_268046903.1">
    <property type="nucleotide sequence ID" value="NZ_CP104064.1"/>
</dbReference>
<evidence type="ECO:0000313" key="4">
    <source>
        <dbReference type="EMBL" id="WAH39241.1"/>
    </source>
</evidence>
<name>A0ABY6Z8P1_9BACL</name>
<dbReference type="InterPro" id="IPR001296">
    <property type="entry name" value="Glyco_trans_1"/>
</dbReference>
<dbReference type="PANTHER" id="PTHR45947:SF3">
    <property type="entry name" value="SULFOQUINOVOSYL TRANSFERASE SQD2"/>
    <property type="match status" value="1"/>
</dbReference>
<feature type="region of interest" description="Disordered" evidence="1">
    <location>
        <begin position="41"/>
        <end position="63"/>
    </location>
</feature>
<accession>A0ABY6Z8P1</accession>
<evidence type="ECO:0000259" key="3">
    <source>
        <dbReference type="Pfam" id="PF13439"/>
    </source>
</evidence>
<dbReference type="Gene3D" id="3.40.50.2000">
    <property type="entry name" value="Glycogen Phosphorylase B"/>
    <property type="match status" value="2"/>
</dbReference>
<dbReference type="Pfam" id="PF00534">
    <property type="entry name" value="Glycos_transf_1"/>
    <property type="match status" value="1"/>
</dbReference>
<dbReference type="CDD" id="cd03801">
    <property type="entry name" value="GT4_PimA-like"/>
    <property type="match status" value="1"/>
</dbReference>
<dbReference type="PANTHER" id="PTHR45947">
    <property type="entry name" value="SULFOQUINOVOSYL TRANSFERASE SQD2"/>
    <property type="match status" value="1"/>
</dbReference>
<gene>
    <name evidence="4" type="ORF">NZD86_16205</name>
</gene>
<dbReference type="InterPro" id="IPR050194">
    <property type="entry name" value="Glycosyltransferase_grp1"/>
</dbReference>
<organism evidence="4 5">
    <name type="scientific">Alicyclobacillus dauci</name>
    <dbReference type="NCBI Taxonomy" id="1475485"/>
    <lineage>
        <taxon>Bacteria</taxon>
        <taxon>Bacillati</taxon>
        <taxon>Bacillota</taxon>
        <taxon>Bacilli</taxon>
        <taxon>Bacillales</taxon>
        <taxon>Alicyclobacillaceae</taxon>
        <taxon>Alicyclobacillus</taxon>
    </lineage>
</organism>
<protein>
    <submittedName>
        <fullName evidence="4">Glycosyltransferase family 4 protein</fullName>
    </submittedName>
</protein>
<evidence type="ECO:0000256" key="1">
    <source>
        <dbReference type="SAM" id="MobiDB-lite"/>
    </source>
</evidence>